<feature type="compositionally biased region" description="Polar residues" evidence="2">
    <location>
        <begin position="681"/>
        <end position="693"/>
    </location>
</feature>
<feature type="compositionally biased region" description="Basic and acidic residues" evidence="2">
    <location>
        <begin position="840"/>
        <end position="850"/>
    </location>
</feature>
<evidence type="ECO:0000256" key="2">
    <source>
        <dbReference type="SAM" id="MobiDB-lite"/>
    </source>
</evidence>
<feature type="region of interest" description="Disordered" evidence="2">
    <location>
        <begin position="67"/>
        <end position="748"/>
    </location>
</feature>
<feature type="compositionally biased region" description="Low complexity" evidence="2">
    <location>
        <begin position="614"/>
        <end position="631"/>
    </location>
</feature>
<feature type="compositionally biased region" description="Low complexity" evidence="2">
    <location>
        <begin position="310"/>
        <end position="322"/>
    </location>
</feature>
<accession>A0A4P9X2D4</accession>
<feature type="region of interest" description="Disordered" evidence="2">
    <location>
        <begin position="840"/>
        <end position="871"/>
    </location>
</feature>
<dbReference type="Proteomes" id="UP000274922">
    <property type="component" value="Unassembled WGS sequence"/>
</dbReference>
<feature type="compositionally biased region" description="Polar residues" evidence="2">
    <location>
        <begin position="521"/>
        <end position="533"/>
    </location>
</feature>
<name>A0A4P9X2D4_9FUNG</name>
<gene>
    <name evidence="3" type="ORF">CXG81DRAFT_21198</name>
</gene>
<reference evidence="4" key="1">
    <citation type="journal article" date="2018" name="Nat. Microbiol.">
        <title>Leveraging single-cell genomics to expand the fungal tree of life.</title>
        <authorList>
            <person name="Ahrendt S.R."/>
            <person name="Quandt C.A."/>
            <person name="Ciobanu D."/>
            <person name="Clum A."/>
            <person name="Salamov A."/>
            <person name="Andreopoulos B."/>
            <person name="Cheng J.F."/>
            <person name="Woyke T."/>
            <person name="Pelin A."/>
            <person name="Henrissat B."/>
            <person name="Reynolds N.K."/>
            <person name="Benny G.L."/>
            <person name="Smith M.E."/>
            <person name="James T.Y."/>
            <person name="Grigoriev I.V."/>
        </authorList>
    </citation>
    <scope>NUCLEOTIDE SEQUENCE [LARGE SCALE GENOMIC DNA]</scope>
    <source>
        <strain evidence="4">ATCC 52028</strain>
    </source>
</reference>
<feature type="coiled-coil region" evidence="1">
    <location>
        <begin position="882"/>
        <end position="923"/>
    </location>
</feature>
<feature type="coiled-coil region" evidence="1">
    <location>
        <begin position="765"/>
        <end position="792"/>
    </location>
</feature>
<feature type="compositionally biased region" description="Basic residues" evidence="2">
    <location>
        <begin position="199"/>
        <end position="210"/>
    </location>
</feature>
<proteinExistence type="predicted"/>
<feature type="compositionally biased region" description="Basic and acidic residues" evidence="2">
    <location>
        <begin position="237"/>
        <end position="266"/>
    </location>
</feature>
<dbReference type="AlphaFoldDB" id="A0A4P9X2D4"/>
<feature type="compositionally biased region" description="Low complexity" evidence="2">
    <location>
        <begin position="173"/>
        <end position="198"/>
    </location>
</feature>
<feature type="compositionally biased region" description="Basic and acidic residues" evidence="2">
    <location>
        <begin position="409"/>
        <end position="420"/>
    </location>
</feature>
<organism evidence="3 4">
    <name type="scientific">Caulochytrium protostelioides</name>
    <dbReference type="NCBI Taxonomy" id="1555241"/>
    <lineage>
        <taxon>Eukaryota</taxon>
        <taxon>Fungi</taxon>
        <taxon>Fungi incertae sedis</taxon>
        <taxon>Chytridiomycota</taxon>
        <taxon>Chytridiomycota incertae sedis</taxon>
        <taxon>Chytridiomycetes</taxon>
        <taxon>Caulochytriales</taxon>
        <taxon>Caulochytriaceae</taxon>
        <taxon>Caulochytrium</taxon>
    </lineage>
</organism>
<evidence type="ECO:0000256" key="1">
    <source>
        <dbReference type="SAM" id="Coils"/>
    </source>
</evidence>
<feature type="compositionally biased region" description="Low complexity" evidence="2">
    <location>
        <begin position="653"/>
        <end position="665"/>
    </location>
</feature>
<feature type="compositionally biased region" description="Basic and acidic residues" evidence="2">
    <location>
        <begin position="591"/>
        <end position="604"/>
    </location>
</feature>
<feature type="compositionally biased region" description="Low complexity" evidence="2">
    <location>
        <begin position="554"/>
        <end position="590"/>
    </location>
</feature>
<keyword evidence="1" id="KW-0175">Coiled coil</keyword>
<protein>
    <submittedName>
        <fullName evidence="3">Uncharacterized protein</fullName>
    </submittedName>
</protein>
<feature type="compositionally biased region" description="Low complexity" evidence="2">
    <location>
        <begin position="282"/>
        <end position="294"/>
    </location>
</feature>
<feature type="non-terminal residue" evidence="3">
    <location>
        <position position="971"/>
    </location>
</feature>
<feature type="region of interest" description="Disordered" evidence="2">
    <location>
        <begin position="33"/>
        <end position="55"/>
    </location>
</feature>
<evidence type="ECO:0000313" key="4">
    <source>
        <dbReference type="Proteomes" id="UP000274922"/>
    </source>
</evidence>
<sequence>MTDSSDTNDELREFLADSDSSIGAFLPASSSALDDAAASRMAPRALPSATAGTGADVILQDLRKKRLQRLNQRKSTGAPLSESRSSRDDRALLSDVSDVMATKSAQASGVPSWMVDTDEESSDRDAVPRSEKPKGLEWLRSKNDPMRASTLPARASETRAPAAADVLPSPGFAPQRDPSSPQSASASASGASVDLSLSRHPHQHLHRHPHPNPLRESSLDINRSHDISSGSAPESQDPSHHHIDRDRDRDSQHDARHDSSDTREAETSVTCSPGGIGRVSNASAGPAPGPATAGLRYDSVPPQHVMPVYDDSFASESASSDAEPPKSSDPSGRTSSLFAAPLKDPAGVHLGHGARDEASGTDATSPVRSRLDSGSPERSYDVSSSSSALLSNAPPQAHATLPDGSARVDATHDCSEETRPDVTSPTDLGESSDEPSVDDHIPDPTLDRPFSGRAVDAPVLEASIEPTALHLRSQSDSTDELDDAAEDGHGPAASWLSEADTRSPQPEPVATERASHCSEAGSHSESPPTSHLDVSSHHAELSESSGSHANSMRVESSQAESSQAESSQAESSQAESSQAESSHVESSSTSHTDDGTDALLDHARQSTIEALRNASSPAATRLSRSLLSNSSKGLPVDRRALSLSSKPPVATQRSSARPLSASRPPLGKDLSVPASPAPDISGTTPVRSVQTGQPPIGASASAASRNTRPPGKTMATLSLGVPAARPPPKSTVVQRAPLGRPPAATTLTPSQPLLRQQIHEQDRLIQGYQVENEKLLAQVKELEATVASLQTTEGVGGETTLQRAHRQLQDRMETETMQAEARERMLRNECQALQRQLAERDSELRARDDQISQLKRVASQPRSTSPTRRISNVSTNSCCLHVHEHHKQIEVLEHRIDALQNEMNMKLAEILELRRQLATTQKQQETRRNDPSGDITREVLHQMKSGLAQLQDLHRKVSDGLSTLNETSSAI</sequence>
<evidence type="ECO:0000313" key="3">
    <source>
        <dbReference type="EMBL" id="RKO98600.1"/>
    </source>
</evidence>
<keyword evidence="4" id="KW-1185">Reference proteome</keyword>
<feature type="compositionally biased region" description="Basic and acidic residues" evidence="2">
    <location>
        <begin position="437"/>
        <end position="446"/>
    </location>
</feature>
<feature type="compositionally biased region" description="Basic and acidic residues" evidence="2">
    <location>
        <begin position="123"/>
        <end position="145"/>
    </location>
</feature>
<feature type="compositionally biased region" description="Low complexity" evidence="2">
    <location>
        <begin position="152"/>
        <end position="164"/>
    </location>
</feature>
<feature type="compositionally biased region" description="Polar residues" evidence="2">
    <location>
        <begin position="860"/>
        <end position="871"/>
    </location>
</feature>
<feature type="compositionally biased region" description="Polar residues" evidence="2">
    <location>
        <begin position="227"/>
        <end position="236"/>
    </location>
</feature>
<dbReference type="EMBL" id="ML014395">
    <property type="protein sequence ID" value="RKO98600.1"/>
    <property type="molecule type" value="Genomic_DNA"/>
</dbReference>